<gene>
    <name evidence="1" type="ORF">MRATA1EN22A_LOCUS16444</name>
</gene>
<reference evidence="1" key="1">
    <citation type="submission" date="2023-05" db="EMBL/GenBank/DDBJ databases">
        <authorList>
            <consortium name="ELIXIR-Norway"/>
        </authorList>
    </citation>
    <scope>NUCLEOTIDE SEQUENCE</scope>
</reference>
<protein>
    <submittedName>
        <fullName evidence="1">Uncharacterized protein</fullName>
    </submittedName>
</protein>
<dbReference type="Proteomes" id="UP001162501">
    <property type="component" value="Chromosome 27"/>
</dbReference>
<evidence type="ECO:0000313" key="1">
    <source>
        <dbReference type="EMBL" id="CAN0358897.1"/>
    </source>
</evidence>
<evidence type="ECO:0000313" key="2">
    <source>
        <dbReference type="Proteomes" id="UP001162501"/>
    </source>
</evidence>
<name>A0AC59ZC40_RANTA</name>
<dbReference type="EMBL" id="OX596111">
    <property type="protein sequence ID" value="CAN0358897.1"/>
    <property type="molecule type" value="Genomic_DNA"/>
</dbReference>
<proteinExistence type="predicted"/>
<sequence length="125" mass="14672">MWTNLGKSPRFHFLDPNVKLAVQTWKENSMYLWLHKEAFNTAININSMNAHRLDIQLKASELSWIYLHSLAQSGFRASLPSTHLQELRILGSGSVRWAVPWKGLPSKPKRVKRRKKSKLRWEHGW</sequence>
<reference evidence="1" key="2">
    <citation type="submission" date="2025-03" db="EMBL/GenBank/DDBJ databases">
        <authorList>
            <consortium name="ELIXIR-Norway"/>
            <consortium name="Elixir Norway"/>
        </authorList>
    </citation>
    <scope>NUCLEOTIDE SEQUENCE</scope>
</reference>
<organism evidence="1 2">
    <name type="scientific">Rangifer tarandus platyrhynchus</name>
    <name type="common">Svalbard reindeer</name>
    <dbReference type="NCBI Taxonomy" id="3082113"/>
    <lineage>
        <taxon>Eukaryota</taxon>
        <taxon>Metazoa</taxon>
        <taxon>Chordata</taxon>
        <taxon>Craniata</taxon>
        <taxon>Vertebrata</taxon>
        <taxon>Euteleostomi</taxon>
        <taxon>Mammalia</taxon>
        <taxon>Eutheria</taxon>
        <taxon>Laurasiatheria</taxon>
        <taxon>Artiodactyla</taxon>
        <taxon>Ruminantia</taxon>
        <taxon>Pecora</taxon>
        <taxon>Cervidae</taxon>
        <taxon>Odocoileinae</taxon>
        <taxon>Rangifer</taxon>
    </lineage>
</organism>
<accession>A0AC59ZC40</accession>